<dbReference type="AlphaFoldDB" id="A0A4C2A6L4"/>
<evidence type="ECO:0000313" key="1">
    <source>
        <dbReference type="EMBL" id="GBP95830.1"/>
    </source>
</evidence>
<dbReference type="Proteomes" id="UP000299102">
    <property type="component" value="Unassembled WGS sequence"/>
</dbReference>
<proteinExistence type="predicted"/>
<protein>
    <submittedName>
        <fullName evidence="1">Uncharacterized protein</fullName>
    </submittedName>
</protein>
<evidence type="ECO:0000313" key="2">
    <source>
        <dbReference type="Proteomes" id="UP000299102"/>
    </source>
</evidence>
<sequence length="132" mass="14285">MERVSFRIRCQHVSAGCRGITSESVACKAAFASASRSVSFELKTCRTSMKINDIGYVLNNESGSECIPRLDGGSYTSACVNTQSFQCPPFTLFRGGVISISKRHNSLPSPRGLAPLAQWGRVHIGSQLNDTL</sequence>
<gene>
    <name evidence="1" type="ORF">EVAR_8471_1</name>
</gene>
<name>A0A4C2A6L4_EUMVA</name>
<accession>A0A4C2A6L4</accession>
<comment type="caution">
    <text evidence="1">The sequence shown here is derived from an EMBL/GenBank/DDBJ whole genome shotgun (WGS) entry which is preliminary data.</text>
</comment>
<organism evidence="1 2">
    <name type="scientific">Eumeta variegata</name>
    <name type="common">Bagworm moth</name>
    <name type="synonym">Eumeta japonica</name>
    <dbReference type="NCBI Taxonomy" id="151549"/>
    <lineage>
        <taxon>Eukaryota</taxon>
        <taxon>Metazoa</taxon>
        <taxon>Ecdysozoa</taxon>
        <taxon>Arthropoda</taxon>
        <taxon>Hexapoda</taxon>
        <taxon>Insecta</taxon>
        <taxon>Pterygota</taxon>
        <taxon>Neoptera</taxon>
        <taxon>Endopterygota</taxon>
        <taxon>Lepidoptera</taxon>
        <taxon>Glossata</taxon>
        <taxon>Ditrysia</taxon>
        <taxon>Tineoidea</taxon>
        <taxon>Psychidae</taxon>
        <taxon>Oiketicinae</taxon>
        <taxon>Eumeta</taxon>
    </lineage>
</organism>
<reference evidence="1 2" key="1">
    <citation type="journal article" date="2019" name="Commun. Biol.">
        <title>The bagworm genome reveals a unique fibroin gene that provides high tensile strength.</title>
        <authorList>
            <person name="Kono N."/>
            <person name="Nakamura H."/>
            <person name="Ohtoshi R."/>
            <person name="Tomita M."/>
            <person name="Numata K."/>
            <person name="Arakawa K."/>
        </authorList>
    </citation>
    <scope>NUCLEOTIDE SEQUENCE [LARGE SCALE GENOMIC DNA]</scope>
</reference>
<dbReference type="EMBL" id="BGZK01002687">
    <property type="protein sequence ID" value="GBP95830.1"/>
    <property type="molecule type" value="Genomic_DNA"/>
</dbReference>
<keyword evidence="2" id="KW-1185">Reference proteome</keyword>